<dbReference type="EMBL" id="CP047045">
    <property type="protein sequence ID" value="QGZ96573.1"/>
    <property type="molecule type" value="Genomic_DNA"/>
</dbReference>
<reference evidence="2" key="1">
    <citation type="submission" date="2019-12" db="EMBL/GenBank/DDBJ databases">
        <title>Complete genome of Terracaulis silvestris 0127_4.</title>
        <authorList>
            <person name="Vieira S."/>
            <person name="Riedel T."/>
            <person name="Sproer C."/>
            <person name="Pascual J."/>
            <person name="Boedeker C."/>
            <person name="Overmann J."/>
        </authorList>
    </citation>
    <scope>NUCLEOTIDE SEQUENCE [LARGE SCALE GENOMIC DNA]</scope>
    <source>
        <strain evidence="2">0127_4</strain>
    </source>
</reference>
<protein>
    <submittedName>
        <fullName evidence="1">Uncharacterized protein</fullName>
    </submittedName>
</protein>
<organism evidence="1 2">
    <name type="scientific">Terricaulis silvestris</name>
    <dbReference type="NCBI Taxonomy" id="2686094"/>
    <lineage>
        <taxon>Bacteria</taxon>
        <taxon>Pseudomonadati</taxon>
        <taxon>Pseudomonadota</taxon>
        <taxon>Alphaproteobacteria</taxon>
        <taxon>Caulobacterales</taxon>
        <taxon>Caulobacteraceae</taxon>
        <taxon>Terricaulis</taxon>
    </lineage>
</organism>
<evidence type="ECO:0000313" key="1">
    <source>
        <dbReference type="EMBL" id="QGZ96573.1"/>
    </source>
</evidence>
<dbReference type="Proteomes" id="UP000431269">
    <property type="component" value="Chromosome"/>
</dbReference>
<proteinExistence type="predicted"/>
<dbReference type="AlphaFoldDB" id="A0A6I6MZM8"/>
<dbReference type="KEGG" id="tsv:DSM104635_03433"/>
<accession>A0A6I6MZM8</accession>
<dbReference type="RefSeq" id="WP_158767354.1">
    <property type="nucleotide sequence ID" value="NZ_CP047045.1"/>
</dbReference>
<evidence type="ECO:0000313" key="2">
    <source>
        <dbReference type="Proteomes" id="UP000431269"/>
    </source>
</evidence>
<name>A0A6I6MZM8_9CAUL</name>
<keyword evidence="2" id="KW-1185">Reference proteome</keyword>
<gene>
    <name evidence="1" type="ORF">DSM104635_03433</name>
</gene>
<sequence length="95" mass="9818">MSPSQVKATTRMVVASFAAGAGAMVLLGLVAPVAMQGGLSVRDAFAATVEQRAPAIEPLDVAAIEAQLAEADRAMTTMRDSTADEMAQLQRLSGR</sequence>